<dbReference type="OrthoDB" id="4036068at2759"/>
<dbReference type="EMBL" id="FXLY01000003">
    <property type="protein sequence ID" value="SMN19454.1"/>
    <property type="molecule type" value="Genomic_DNA"/>
</dbReference>
<proteinExistence type="predicted"/>
<evidence type="ECO:0000313" key="2">
    <source>
        <dbReference type="Proteomes" id="UP000196158"/>
    </source>
</evidence>
<evidence type="ECO:0000313" key="1">
    <source>
        <dbReference type="EMBL" id="SMN19454.1"/>
    </source>
</evidence>
<gene>
    <name evidence="1" type="ORF">KASA_0P06743G</name>
</gene>
<name>A0A1X7R1Q2_9SACH</name>
<protein>
    <submittedName>
        <fullName evidence="1">Similar to Saccharomyces cerevisiae YKL208W CBT1 Protein involved in 5' end processing of mitochondrial COB, 15S_rRNA, and RPM1 transcripts</fullName>
    </submittedName>
</protein>
<keyword evidence="2" id="KW-1185">Reference proteome</keyword>
<sequence>MKLPWKAPWMLKKYPATPNKKAFAQLERTVMNQYLTDKYNKLLSNYNVFYLYHLYHANADHQIDKRVIWGTHTESLNGKVLVLKSPLSKAIFRKCLDPKLASQEASHWKGNTHIGFQSISTLDQLLLDEKWTKFAYSDNVIKPYGVGIRLDGAQPIDGLNEIEPILEEAQDMYKNLGYEGLLAIAKRHKENSTTATSTNKTVARKFLESLANIRITNPIMTSNSKWLMFTDNNH</sequence>
<reference evidence="1 2" key="1">
    <citation type="submission" date="2017-04" db="EMBL/GenBank/DDBJ databases">
        <authorList>
            <person name="Afonso C.L."/>
            <person name="Miller P.J."/>
            <person name="Scott M.A."/>
            <person name="Spackman E."/>
            <person name="Goraichik I."/>
            <person name="Dimitrov K.M."/>
            <person name="Suarez D.L."/>
            <person name="Swayne D.E."/>
        </authorList>
    </citation>
    <scope>NUCLEOTIDE SEQUENCE [LARGE SCALE GENOMIC DNA]</scope>
</reference>
<organism evidence="1 2">
    <name type="scientific">Maudiozyma saulgeensis</name>
    <dbReference type="NCBI Taxonomy" id="1789683"/>
    <lineage>
        <taxon>Eukaryota</taxon>
        <taxon>Fungi</taxon>
        <taxon>Dikarya</taxon>
        <taxon>Ascomycota</taxon>
        <taxon>Saccharomycotina</taxon>
        <taxon>Saccharomycetes</taxon>
        <taxon>Saccharomycetales</taxon>
        <taxon>Saccharomycetaceae</taxon>
        <taxon>Maudiozyma</taxon>
    </lineage>
</organism>
<dbReference type="AlphaFoldDB" id="A0A1X7R1Q2"/>
<dbReference type="Proteomes" id="UP000196158">
    <property type="component" value="Unassembled WGS sequence"/>
</dbReference>
<accession>A0A1X7R1Q2</accession>